<evidence type="ECO:0000256" key="7">
    <source>
        <dbReference type="ARBA" id="ARBA00022605"/>
    </source>
</evidence>
<comment type="subunit">
    <text evidence="5 15 16">Homodimer.</text>
</comment>
<evidence type="ECO:0000256" key="1">
    <source>
        <dbReference type="ARBA" id="ARBA00000624"/>
    </source>
</evidence>
<keyword evidence="15" id="KW-0963">Cytoplasm</keyword>
<feature type="binding site" evidence="15">
    <location>
        <position position="227"/>
    </location>
    <ligand>
        <name>substrate</name>
    </ligand>
</feature>
<feature type="binding site" evidence="15">
    <location>
        <begin position="285"/>
        <end position="297"/>
    </location>
    <ligand>
        <name>NAD(+)</name>
        <dbReference type="ChEBI" id="CHEBI:57540"/>
    </ligand>
</feature>
<evidence type="ECO:0000256" key="6">
    <source>
        <dbReference type="ARBA" id="ARBA00022430"/>
    </source>
</evidence>
<comment type="function">
    <text evidence="14 15 16">Catalyzes the oxidation of 3-carboxy-2-hydroxy-4-methylpentanoate (3-isopropylmalate) to 3-carboxy-4-methyl-2-oxopentanoate. The product decarboxylates to 4-methyl-2 oxopentanoate.</text>
</comment>
<proteinExistence type="inferred from homology"/>
<feature type="domain" description="Isopropylmalate dehydrogenase-like" evidence="17">
    <location>
        <begin position="6"/>
        <end position="358"/>
    </location>
</feature>
<evidence type="ECO:0000256" key="16">
    <source>
        <dbReference type="RuleBase" id="RU004445"/>
    </source>
</evidence>
<dbReference type="InterPro" id="IPR019818">
    <property type="entry name" value="IsoCit/isopropylmalate_DH_CS"/>
</dbReference>
<evidence type="ECO:0000256" key="3">
    <source>
        <dbReference type="ARBA" id="ARBA00004762"/>
    </source>
</evidence>
<dbReference type="Proteomes" id="UP000317155">
    <property type="component" value="Unassembled WGS sequence"/>
</dbReference>
<dbReference type="HAMAP" id="MF_01033">
    <property type="entry name" value="LeuB_type1"/>
    <property type="match status" value="1"/>
</dbReference>
<feature type="binding site" evidence="15">
    <location>
        <position position="255"/>
    </location>
    <ligand>
        <name>Mg(2+)</name>
        <dbReference type="ChEBI" id="CHEBI:18420"/>
    </ligand>
</feature>
<sequence>MAKTYKVAVLPGDGIGPEVMAEALKVLDVIEKKFDVKFARTFANVGGAGIDLEGKALPQTTIDICKASDAILFGSVGGPKWESLPPDEQPERGALLPLRKIFGLYANLRPAIIFPALTGASSLKEEVIAGGFNILVVRELTGGIYFSQPKGIDGEGDARVGVDTMRYSVPEIERIAHVGFKAAQKRDKKLCSIDKANVLSTSVLWREVVTRVGKQYPDVQLSHMYVDNGAMQLVRWPKQFDVLLCENMFGDILSDEAAMLTGSLGMLPSASLAEGTFGMYEPSGGSAPDIAGQGIANPIAQILSTSMMLRYSFAMNDAADAIDTAVEKTLNQGYRTGDIFQNKAGEKKVNTVEIGAAIIANL</sequence>
<keyword evidence="13 15" id="KW-0100">Branched-chain amino acid biosynthesis</keyword>
<dbReference type="PANTHER" id="PTHR42979:SF1">
    <property type="entry name" value="3-ISOPROPYLMALATE DEHYDROGENASE"/>
    <property type="match status" value="1"/>
</dbReference>
<dbReference type="RefSeq" id="WP_092057865.1">
    <property type="nucleotide sequence ID" value="NZ_FOJJ01000038.1"/>
</dbReference>
<name>A0A550JD17_9BACT</name>
<evidence type="ECO:0000256" key="13">
    <source>
        <dbReference type="ARBA" id="ARBA00023304"/>
    </source>
</evidence>
<dbReference type="Pfam" id="PF00180">
    <property type="entry name" value="Iso_dh"/>
    <property type="match status" value="1"/>
</dbReference>
<evidence type="ECO:0000259" key="17">
    <source>
        <dbReference type="SMART" id="SM01329"/>
    </source>
</evidence>
<evidence type="ECO:0000256" key="9">
    <source>
        <dbReference type="ARBA" id="ARBA00022842"/>
    </source>
</evidence>
<organism evidence="18 19">
    <name type="scientific">Trichloromonas acetexigens</name>
    <dbReference type="NCBI Taxonomy" id="38815"/>
    <lineage>
        <taxon>Bacteria</taxon>
        <taxon>Pseudomonadati</taxon>
        <taxon>Thermodesulfobacteriota</taxon>
        <taxon>Desulfuromonadia</taxon>
        <taxon>Desulfuromonadales</taxon>
        <taxon>Trichloromonadaceae</taxon>
        <taxon>Trichloromonas</taxon>
    </lineage>
</organism>
<feature type="binding site" evidence="15">
    <location>
        <begin position="78"/>
        <end position="91"/>
    </location>
    <ligand>
        <name>NAD(+)</name>
        <dbReference type="ChEBI" id="CHEBI:57540"/>
    </ligand>
</feature>
<dbReference type="InterPro" id="IPR004429">
    <property type="entry name" value="Isopropylmalate_DH"/>
</dbReference>
<keyword evidence="6 15" id="KW-0432">Leucine biosynthesis</keyword>
<comment type="subcellular location">
    <subcellularLocation>
        <location evidence="15">Cytoplasm</location>
    </subcellularLocation>
</comment>
<keyword evidence="11 15" id="KW-0520">NAD</keyword>
<dbReference type="GO" id="GO:0009098">
    <property type="term" value="P:L-leucine biosynthetic process"/>
    <property type="evidence" value="ECO:0007669"/>
    <property type="project" value="UniProtKB-UniRule"/>
</dbReference>
<evidence type="ECO:0000256" key="4">
    <source>
        <dbReference type="ARBA" id="ARBA00008319"/>
    </source>
</evidence>
<comment type="similarity">
    <text evidence="4 15">Belongs to the isocitrate and isopropylmalate dehydrogenases family. LeuB type 1 subfamily.</text>
</comment>
<dbReference type="EC" id="1.1.1.85" evidence="15"/>
<feature type="binding site" evidence="15">
    <location>
        <position position="138"/>
    </location>
    <ligand>
        <name>substrate</name>
    </ligand>
</feature>
<comment type="pathway">
    <text evidence="3 15 16">Amino-acid biosynthesis; L-leucine biosynthesis; L-leucine from 3-methyl-2-oxobutanoate: step 3/4.</text>
</comment>
<keyword evidence="9 15" id="KW-0460">Magnesium</keyword>
<dbReference type="EMBL" id="VJVV01000006">
    <property type="protein sequence ID" value="TRO81138.1"/>
    <property type="molecule type" value="Genomic_DNA"/>
</dbReference>
<evidence type="ECO:0000313" key="18">
    <source>
        <dbReference type="EMBL" id="TRO81138.1"/>
    </source>
</evidence>
<dbReference type="FunFam" id="3.40.718.10:FF:000004">
    <property type="entry name" value="3-isopropylmalate dehydrogenase"/>
    <property type="match status" value="1"/>
</dbReference>
<evidence type="ECO:0000256" key="5">
    <source>
        <dbReference type="ARBA" id="ARBA00011738"/>
    </source>
</evidence>
<evidence type="ECO:0000313" key="19">
    <source>
        <dbReference type="Proteomes" id="UP000317155"/>
    </source>
</evidence>
<comment type="cofactor">
    <cofactor evidence="15 16">
        <name>Mg(2+)</name>
        <dbReference type="ChEBI" id="CHEBI:18420"/>
    </cofactor>
    <cofactor evidence="15 16">
        <name>Mn(2+)</name>
        <dbReference type="ChEBI" id="CHEBI:29035"/>
    </cofactor>
    <text evidence="15 16">Binds 1 Mg(2+) or Mn(2+) ion per subunit.</text>
</comment>
<dbReference type="PROSITE" id="PS00470">
    <property type="entry name" value="IDH_IMDH"/>
    <property type="match status" value="1"/>
</dbReference>
<evidence type="ECO:0000256" key="14">
    <source>
        <dbReference type="ARBA" id="ARBA00023577"/>
    </source>
</evidence>
<evidence type="ECO:0000256" key="15">
    <source>
        <dbReference type="HAMAP-Rule" id="MF_01033"/>
    </source>
</evidence>
<evidence type="ECO:0000256" key="10">
    <source>
        <dbReference type="ARBA" id="ARBA00023002"/>
    </source>
</evidence>
<feature type="site" description="Important for catalysis" evidence="15">
    <location>
        <position position="195"/>
    </location>
</feature>
<feature type="binding site" evidence="15">
    <location>
        <position position="227"/>
    </location>
    <ligand>
        <name>Mg(2+)</name>
        <dbReference type="ChEBI" id="CHEBI:18420"/>
    </ligand>
</feature>
<dbReference type="GO" id="GO:0051287">
    <property type="term" value="F:NAD binding"/>
    <property type="evidence" value="ECO:0007669"/>
    <property type="project" value="InterPro"/>
</dbReference>
<keyword evidence="7 15" id="KW-0028">Amino-acid biosynthesis</keyword>
<keyword evidence="8 15" id="KW-0479">Metal-binding</keyword>
<dbReference type="OrthoDB" id="9806254at2"/>
<feature type="binding site" evidence="15">
    <location>
        <position position="251"/>
    </location>
    <ligand>
        <name>Mg(2+)</name>
        <dbReference type="ChEBI" id="CHEBI:18420"/>
    </ligand>
</feature>
<dbReference type="GO" id="GO:0003862">
    <property type="term" value="F:3-isopropylmalate dehydrogenase activity"/>
    <property type="evidence" value="ECO:0007669"/>
    <property type="project" value="UniProtKB-UniRule"/>
</dbReference>
<dbReference type="PANTHER" id="PTHR42979">
    <property type="entry name" value="3-ISOPROPYLMALATE DEHYDROGENASE"/>
    <property type="match status" value="1"/>
</dbReference>
<dbReference type="GO" id="GO:0000287">
    <property type="term" value="F:magnesium ion binding"/>
    <property type="evidence" value="ECO:0007669"/>
    <property type="project" value="InterPro"/>
</dbReference>
<keyword evidence="19" id="KW-1185">Reference proteome</keyword>
<feature type="binding site" evidence="15">
    <location>
        <position position="99"/>
    </location>
    <ligand>
        <name>substrate</name>
    </ligand>
</feature>
<dbReference type="UniPathway" id="UPA00048">
    <property type="reaction ID" value="UER00072"/>
</dbReference>
<keyword evidence="10 15" id="KW-0560">Oxidoreductase</keyword>
<dbReference type="SUPFAM" id="SSF53659">
    <property type="entry name" value="Isocitrate/Isopropylmalate dehydrogenase-like"/>
    <property type="match status" value="1"/>
</dbReference>
<dbReference type="SMART" id="SM01329">
    <property type="entry name" value="Iso_dh"/>
    <property type="match status" value="1"/>
</dbReference>
<feature type="site" description="Important for catalysis" evidence="15">
    <location>
        <position position="145"/>
    </location>
</feature>
<dbReference type="NCBIfam" id="TIGR00169">
    <property type="entry name" value="leuB"/>
    <property type="match status" value="1"/>
</dbReference>
<evidence type="ECO:0000256" key="2">
    <source>
        <dbReference type="ARBA" id="ARBA00001936"/>
    </source>
</evidence>
<keyword evidence="12 15" id="KW-0464">Manganese</keyword>
<dbReference type="GO" id="GO:0005829">
    <property type="term" value="C:cytosol"/>
    <property type="evidence" value="ECO:0007669"/>
    <property type="project" value="TreeGrafter"/>
</dbReference>
<evidence type="ECO:0000256" key="8">
    <source>
        <dbReference type="ARBA" id="ARBA00022723"/>
    </source>
</evidence>
<protein>
    <recommendedName>
        <fullName evidence="15">3-isopropylmalate dehydrogenase</fullName>
        <ecNumber evidence="15">1.1.1.85</ecNumber>
    </recommendedName>
    <alternativeName>
        <fullName evidence="15">3-IPM-DH</fullName>
    </alternativeName>
    <alternativeName>
        <fullName evidence="15">Beta-IPM dehydrogenase</fullName>
        <shortName evidence="15">IMDH</shortName>
    </alternativeName>
</protein>
<dbReference type="AlphaFoldDB" id="A0A550JD17"/>
<comment type="catalytic activity">
    <reaction evidence="1 15 16">
        <text>(2R,3S)-3-isopropylmalate + NAD(+) = 4-methyl-2-oxopentanoate + CO2 + NADH</text>
        <dbReference type="Rhea" id="RHEA:32271"/>
        <dbReference type="ChEBI" id="CHEBI:16526"/>
        <dbReference type="ChEBI" id="CHEBI:17865"/>
        <dbReference type="ChEBI" id="CHEBI:35121"/>
        <dbReference type="ChEBI" id="CHEBI:57540"/>
        <dbReference type="ChEBI" id="CHEBI:57945"/>
        <dbReference type="EC" id="1.1.1.85"/>
    </reaction>
</comment>
<evidence type="ECO:0000256" key="12">
    <source>
        <dbReference type="ARBA" id="ARBA00023211"/>
    </source>
</evidence>
<reference evidence="18 19" key="1">
    <citation type="submission" date="2019-07" db="EMBL/GenBank/DDBJ databases">
        <title>Insights of Desulfuromonas acetexigens electromicrobiology.</title>
        <authorList>
            <person name="Katuri K."/>
            <person name="Sapireddy V."/>
            <person name="Shaw D.R."/>
            <person name="Saikaly P."/>
        </authorList>
    </citation>
    <scope>NUCLEOTIDE SEQUENCE [LARGE SCALE GENOMIC DNA]</scope>
    <source>
        <strain evidence="18 19">2873</strain>
    </source>
</reference>
<evidence type="ECO:0000256" key="11">
    <source>
        <dbReference type="ARBA" id="ARBA00023027"/>
    </source>
</evidence>
<gene>
    <name evidence="15 18" type="primary">leuB</name>
    <name evidence="18" type="ORF">FL622_09525</name>
</gene>
<dbReference type="Gene3D" id="3.40.718.10">
    <property type="entry name" value="Isopropylmalate Dehydrogenase"/>
    <property type="match status" value="1"/>
</dbReference>
<dbReference type="InterPro" id="IPR024084">
    <property type="entry name" value="IsoPropMal-DH-like_dom"/>
</dbReference>
<comment type="cofactor">
    <cofactor evidence="2">
        <name>Mn(2+)</name>
        <dbReference type="ChEBI" id="CHEBI:29035"/>
    </cofactor>
</comment>
<accession>A0A550JD17</accession>
<comment type="caution">
    <text evidence="18">The sequence shown here is derived from an EMBL/GenBank/DDBJ whole genome shotgun (WGS) entry which is preliminary data.</text>
</comment>
<feature type="binding site" evidence="15">
    <location>
        <position position="109"/>
    </location>
    <ligand>
        <name>substrate</name>
    </ligand>
</feature>